<name>A0A1I1SZZ9_9RHOB</name>
<gene>
    <name evidence="9" type="ORF">SAMN04515678_101416</name>
</gene>
<evidence type="ECO:0000256" key="1">
    <source>
        <dbReference type="ARBA" id="ARBA00004651"/>
    </source>
</evidence>
<dbReference type="Proteomes" id="UP000325289">
    <property type="component" value="Unassembled WGS sequence"/>
</dbReference>
<evidence type="ECO:0000256" key="7">
    <source>
        <dbReference type="RuleBase" id="RU363032"/>
    </source>
</evidence>
<keyword evidence="5 7" id="KW-1133">Transmembrane helix</keyword>
<accession>A0A1I1SZZ9</accession>
<keyword evidence="4 7" id="KW-0812">Transmembrane</keyword>
<feature type="transmembrane region" description="Helical" evidence="7">
    <location>
        <begin position="265"/>
        <end position="288"/>
    </location>
</feature>
<dbReference type="CDD" id="cd06261">
    <property type="entry name" value="TM_PBP2"/>
    <property type="match status" value="1"/>
</dbReference>
<evidence type="ECO:0000256" key="4">
    <source>
        <dbReference type="ARBA" id="ARBA00022692"/>
    </source>
</evidence>
<keyword evidence="3" id="KW-1003">Cell membrane</keyword>
<dbReference type="Gene3D" id="1.10.3720.10">
    <property type="entry name" value="MetI-like"/>
    <property type="match status" value="1"/>
</dbReference>
<feature type="transmembrane region" description="Helical" evidence="7">
    <location>
        <begin position="76"/>
        <end position="98"/>
    </location>
</feature>
<dbReference type="GO" id="GO:0005886">
    <property type="term" value="C:plasma membrane"/>
    <property type="evidence" value="ECO:0007669"/>
    <property type="project" value="UniProtKB-SubCell"/>
</dbReference>
<evidence type="ECO:0000313" key="10">
    <source>
        <dbReference type="Proteomes" id="UP000325289"/>
    </source>
</evidence>
<reference evidence="9 10" key="1">
    <citation type="submission" date="2016-10" db="EMBL/GenBank/DDBJ databases">
        <authorList>
            <person name="Varghese N."/>
            <person name="Submissions S."/>
        </authorList>
    </citation>
    <scope>NUCLEOTIDE SEQUENCE [LARGE SCALE GENOMIC DNA]</scope>
    <source>
        <strain evidence="10">YIM D21,KCTC 23444,ACCC 10710</strain>
    </source>
</reference>
<keyword evidence="10" id="KW-1185">Reference proteome</keyword>
<dbReference type="SUPFAM" id="SSF161098">
    <property type="entry name" value="MetI-like"/>
    <property type="match status" value="1"/>
</dbReference>
<dbReference type="InterPro" id="IPR051393">
    <property type="entry name" value="ABC_transporter_permease"/>
</dbReference>
<dbReference type="PANTHER" id="PTHR30193:SF42">
    <property type="entry name" value="ABC TRANSPORTER PERMEASE PROTEIN"/>
    <property type="match status" value="1"/>
</dbReference>
<comment type="similarity">
    <text evidence="7">Belongs to the binding-protein-dependent transport system permease family.</text>
</comment>
<dbReference type="PROSITE" id="PS50928">
    <property type="entry name" value="ABC_TM1"/>
    <property type="match status" value="1"/>
</dbReference>
<evidence type="ECO:0000313" key="9">
    <source>
        <dbReference type="EMBL" id="SFD52014.1"/>
    </source>
</evidence>
<feature type="domain" description="ABC transmembrane type-1" evidence="8">
    <location>
        <begin position="73"/>
        <end position="288"/>
    </location>
</feature>
<dbReference type="Pfam" id="PF00528">
    <property type="entry name" value="BPD_transp_1"/>
    <property type="match status" value="1"/>
</dbReference>
<proteinExistence type="inferred from homology"/>
<feature type="transmembrane region" description="Helical" evidence="7">
    <location>
        <begin position="110"/>
        <end position="130"/>
    </location>
</feature>
<evidence type="ECO:0000256" key="6">
    <source>
        <dbReference type="ARBA" id="ARBA00023136"/>
    </source>
</evidence>
<dbReference type="InterPro" id="IPR000515">
    <property type="entry name" value="MetI-like"/>
</dbReference>
<organism evidence="9 10">
    <name type="scientific">Roseivivax sediminis</name>
    <dbReference type="NCBI Taxonomy" id="936889"/>
    <lineage>
        <taxon>Bacteria</taxon>
        <taxon>Pseudomonadati</taxon>
        <taxon>Pseudomonadota</taxon>
        <taxon>Alphaproteobacteria</taxon>
        <taxon>Rhodobacterales</taxon>
        <taxon>Roseobacteraceae</taxon>
        <taxon>Roseivivax</taxon>
    </lineage>
</organism>
<evidence type="ECO:0000256" key="3">
    <source>
        <dbReference type="ARBA" id="ARBA00022475"/>
    </source>
</evidence>
<keyword evidence="6 7" id="KW-0472">Membrane</keyword>
<feature type="transmembrane region" description="Helical" evidence="7">
    <location>
        <begin position="160"/>
        <end position="184"/>
    </location>
</feature>
<evidence type="ECO:0000259" key="8">
    <source>
        <dbReference type="PROSITE" id="PS50928"/>
    </source>
</evidence>
<dbReference type="AlphaFoldDB" id="A0A1I1SZZ9"/>
<feature type="transmembrane region" description="Helical" evidence="7">
    <location>
        <begin position="205"/>
        <end position="230"/>
    </location>
</feature>
<keyword evidence="2 7" id="KW-0813">Transport</keyword>
<dbReference type="RefSeq" id="WP_223162914.1">
    <property type="nucleotide sequence ID" value="NZ_FOMS01000001.1"/>
</dbReference>
<dbReference type="PANTHER" id="PTHR30193">
    <property type="entry name" value="ABC TRANSPORTER PERMEASE PROTEIN"/>
    <property type="match status" value="1"/>
</dbReference>
<evidence type="ECO:0000256" key="2">
    <source>
        <dbReference type="ARBA" id="ARBA00022448"/>
    </source>
</evidence>
<comment type="subcellular location">
    <subcellularLocation>
        <location evidence="1 7">Cell membrane</location>
        <topology evidence="1 7">Multi-pass membrane protein</topology>
    </subcellularLocation>
</comment>
<dbReference type="GO" id="GO:0055085">
    <property type="term" value="P:transmembrane transport"/>
    <property type="evidence" value="ECO:0007669"/>
    <property type="project" value="InterPro"/>
</dbReference>
<sequence>MQTAQLTWHVRRNAVAYLALLPMAAIVVFAYLGTMAWSIRLSFSSSRLLPRNDFVGFAQYTELFGTSRWLTSLENFAFIAVFFLAICFVLGTLLAIFIDQNVRAEGLFRTAFLYPYAMSMVVTGLMWQWILNPDLGIERTMRDMGFSGFVLDWVVNSNTVLYAVVLATVWHGAGLVMALLLAGLRGIDTDLWKATRIDGIPAWRVYAFIILPILRPMIVTSLVLLSISIVKMYDLIVAMTNGGPGNASEVPAKFIMDNLFERANIGLATAASTTMLVTVLLIIAPVLYSQYLGKKGSSA</sequence>
<evidence type="ECO:0000256" key="5">
    <source>
        <dbReference type="ARBA" id="ARBA00022989"/>
    </source>
</evidence>
<feature type="transmembrane region" description="Helical" evidence="7">
    <location>
        <begin position="15"/>
        <end position="39"/>
    </location>
</feature>
<protein>
    <submittedName>
        <fullName evidence="9">Carbohydrate ABC transporter membrane protein 1, CUT1 family</fullName>
    </submittedName>
</protein>
<dbReference type="InterPro" id="IPR035906">
    <property type="entry name" value="MetI-like_sf"/>
</dbReference>
<dbReference type="EMBL" id="FOMS01000001">
    <property type="protein sequence ID" value="SFD52014.1"/>
    <property type="molecule type" value="Genomic_DNA"/>
</dbReference>